<evidence type="ECO:0000313" key="8">
    <source>
        <dbReference type="EMBL" id="AIR97289.1"/>
    </source>
</evidence>
<sequence length="408" mass="42279">MADRVTVIGWDGSPLTDAARAALGAATLVAGAPHHLALPEVPPAAERVRLGSVTLAARRIAAHRGTAVVFADGDPGFFGVVRTLRAPEFGLEVEVVPAVSSVAAAFARAGMPWDDAHVVVAHPRTLRRAVNVCRAHTKVAVLTAPGAGPAELGLLLDGVHRTFVICEELGTEREQVTVVTSDKAADHTWRDPNVVIVIGGPAGTEGGGWIAGRDPAAGPRGWTLPAEVYGTGPGQETALGEGETEPLRAAQLARLGPRPGDLVWDIGSGSGAFAVEAARAGAAVIAVDRDPAACARADAAARRFGVQLQVVHGTAPHALENLPEPDVVRIGGGGAAVVSAVADRRPQRIVTHAGTRDAAELVGRDLTEHGYRVQCALLQSVELDTRHWTETERSVAFLLSGVLPDRAP</sequence>
<reference evidence="9" key="1">
    <citation type="journal article" date="2015" name="J. Biotechnol.">
        <title>Complete genome sequence of the actinobacterium Streptomyces glaucescens GLA.O (DSM 40922) consisting of a linear chromosome and one linear plasmid.</title>
        <authorList>
            <person name="Ortseifen V."/>
            <person name="Winkler A."/>
            <person name="Albersmeier A."/>
            <person name="Wendler S."/>
            <person name="Puhler A."/>
            <person name="Kalinowski J."/>
            <person name="Ruckert C."/>
        </authorList>
    </citation>
    <scope>NUCLEOTIDE SEQUENCE [LARGE SCALE GENOMIC DNA]</scope>
    <source>
        <strain evidence="9">DSM 40922 / GLA O</strain>
    </source>
</reference>
<dbReference type="RefSeq" id="WP_043499087.1">
    <property type="nucleotide sequence ID" value="NZ_CP009438.1"/>
</dbReference>
<protein>
    <submittedName>
        <fullName evidence="8">Precorrin-6y C5,15-methyltransferase, subunit CbiE</fullName>
    </submittedName>
</protein>
<dbReference type="OrthoDB" id="4327941at2"/>
<dbReference type="Gene3D" id="3.40.50.150">
    <property type="entry name" value="Vaccinia Virus protein VP39"/>
    <property type="match status" value="1"/>
</dbReference>
<dbReference type="Pfam" id="PF00590">
    <property type="entry name" value="TP_methylase"/>
    <property type="match status" value="1"/>
</dbReference>
<dbReference type="KEGG" id="sgu:SGLAU_06365"/>
<dbReference type="InterPro" id="IPR014777">
    <property type="entry name" value="4pyrrole_Mease_sub1"/>
</dbReference>
<dbReference type="AlphaFoldDB" id="A0A089X869"/>
<evidence type="ECO:0000256" key="3">
    <source>
        <dbReference type="ARBA" id="ARBA00022603"/>
    </source>
</evidence>
<dbReference type="InterPro" id="IPR029063">
    <property type="entry name" value="SAM-dependent_MTases_sf"/>
</dbReference>
<evidence type="ECO:0000256" key="4">
    <source>
        <dbReference type="ARBA" id="ARBA00022679"/>
    </source>
</evidence>
<evidence type="ECO:0000313" key="9">
    <source>
        <dbReference type="Proteomes" id="UP000029482"/>
    </source>
</evidence>
<evidence type="ECO:0000259" key="6">
    <source>
        <dbReference type="Pfam" id="PF00590"/>
    </source>
</evidence>
<dbReference type="InterPro" id="IPR014776">
    <property type="entry name" value="4pyrrole_Mease_sub2"/>
</dbReference>
<dbReference type="GO" id="GO:0008276">
    <property type="term" value="F:protein methyltransferase activity"/>
    <property type="evidence" value="ECO:0007669"/>
    <property type="project" value="InterPro"/>
</dbReference>
<dbReference type="Gene3D" id="3.40.1010.10">
    <property type="entry name" value="Cobalt-precorrin-4 Transmethylase, Domain 1"/>
    <property type="match status" value="1"/>
</dbReference>
<evidence type="ECO:0000256" key="5">
    <source>
        <dbReference type="ARBA" id="ARBA00022691"/>
    </source>
</evidence>
<keyword evidence="2" id="KW-0169">Cobalamin biosynthesis</keyword>
<keyword evidence="9" id="KW-1185">Reference proteome</keyword>
<dbReference type="SUPFAM" id="SSF53335">
    <property type="entry name" value="S-adenosyl-L-methionine-dependent methyltransferases"/>
    <property type="match status" value="1"/>
</dbReference>
<dbReference type="NCBIfam" id="TIGR02467">
    <property type="entry name" value="CbiE"/>
    <property type="match status" value="1"/>
</dbReference>
<evidence type="ECO:0000256" key="1">
    <source>
        <dbReference type="ARBA" id="ARBA00004953"/>
    </source>
</evidence>
<dbReference type="Pfam" id="PF13649">
    <property type="entry name" value="Methyltransf_25"/>
    <property type="match status" value="1"/>
</dbReference>
<keyword evidence="4 8" id="KW-0808">Transferase</keyword>
<dbReference type="HOGENOM" id="CLU_031955_1_0_11"/>
<dbReference type="InterPro" id="IPR012818">
    <property type="entry name" value="CbiE"/>
</dbReference>
<dbReference type="SUPFAM" id="SSF53790">
    <property type="entry name" value="Tetrapyrrole methylase"/>
    <property type="match status" value="1"/>
</dbReference>
<dbReference type="InterPro" id="IPR041698">
    <property type="entry name" value="Methyltransf_25"/>
</dbReference>
<dbReference type="eggNOG" id="COG2242">
    <property type="taxonomic scope" value="Bacteria"/>
</dbReference>
<dbReference type="InterPro" id="IPR050714">
    <property type="entry name" value="Cobalamin_biosynth_MTase"/>
</dbReference>
<accession>A0A089X869</accession>
<name>A0A089X869_STRGA</name>
<dbReference type="PIRSF" id="PIRSF036428">
    <property type="entry name" value="CobL"/>
    <property type="match status" value="1"/>
</dbReference>
<comment type="pathway">
    <text evidence="1">Cofactor biosynthesis; adenosylcobalamin biosynthesis.</text>
</comment>
<feature type="domain" description="Methyltransferase" evidence="7">
    <location>
        <begin position="263"/>
        <end position="323"/>
    </location>
</feature>
<dbReference type="Proteomes" id="UP000029482">
    <property type="component" value="Chromosome"/>
</dbReference>
<dbReference type="eggNOG" id="COG2241">
    <property type="taxonomic scope" value="Bacteria"/>
</dbReference>
<feature type="domain" description="Tetrapyrrole methylase" evidence="6">
    <location>
        <begin position="15"/>
        <end position="183"/>
    </location>
</feature>
<dbReference type="PANTHER" id="PTHR43182:SF1">
    <property type="entry name" value="COBALT-PRECORRIN-7 C(5)-METHYLTRANSFERASE"/>
    <property type="match status" value="1"/>
</dbReference>
<dbReference type="UniPathway" id="UPA00148"/>
<evidence type="ECO:0000256" key="2">
    <source>
        <dbReference type="ARBA" id="ARBA00022573"/>
    </source>
</evidence>
<dbReference type="GO" id="GO:0032259">
    <property type="term" value="P:methylation"/>
    <property type="evidence" value="ECO:0007669"/>
    <property type="project" value="UniProtKB-KW"/>
</dbReference>
<dbReference type="STRING" id="1907.SGLAU_06365"/>
<dbReference type="InterPro" id="IPR000878">
    <property type="entry name" value="4pyrrol_Mease"/>
</dbReference>
<dbReference type="EMBL" id="CP009438">
    <property type="protein sequence ID" value="AIR97289.1"/>
    <property type="molecule type" value="Genomic_DNA"/>
</dbReference>
<keyword evidence="5" id="KW-0949">S-adenosyl-L-methionine</keyword>
<dbReference type="CDD" id="cd11644">
    <property type="entry name" value="Precorrin-6Y-MT"/>
    <property type="match status" value="1"/>
</dbReference>
<proteinExistence type="predicted"/>
<organism evidence="8 9">
    <name type="scientific">Streptomyces glaucescens</name>
    <dbReference type="NCBI Taxonomy" id="1907"/>
    <lineage>
        <taxon>Bacteria</taxon>
        <taxon>Bacillati</taxon>
        <taxon>Actinomycetota</taxon>
        <taxon>Actinomycetes</taxon>
        <taxon>Kitasatosporales</taxon>
        <taxon>Streptomycetaceae</taxon>
        <taxon>Streptomyces</taxon>
    </lineage>
</organism>
<dbReference type="InterPro" id="IPR006365">
    <property type="entry name" value="Cbl_synth_CobL"/>
</dbReference>
<gene>
    <name evidence="8" type="ORF">SGLAU_06365</name>
</gene>
<dbReference type="Gene3D" id="3.30.950.10">
    <property type="entry name" value="Methyltransferase, Cobalt-precorrin-4 Transmethylase, Domain 2"/>
    <property type="match status" value="1"/>
</dbReference>
<keyword evidence="3 8" id="KW-0489">Methyltransferase</keyword>
<dbReference type="GO" id="GO:0009236">
    <property type="term" value="P:cobalamin biosynthetic process"/>
    <property type="evidence" value="ECO:0007669"/>
    <property type="project" value="UniProtKB-UniPathway"/>
</dbReference>
<evidence type="ECO:0000259" key="7">
    <source>
        <dbReference type="Pfam" id="PF13649"/>
    </source>
</evidence>
<dbReference type="PANTHER" id="PTHR43182">
    <property type="entry name" value="COBALT-PRECORRIN-6B C(15)-METHYLTRANSFERASE (DECARBOXYLATING)"/>
    <property type="match status" value="1"/>
</dbReference>
<dbReference type="InterPro" id="IPR035996">
    <property type="entry name" value="4pyrrol_Methylase_sf"/>
</dbReference>